<gene>
    <name evidence="4" type="ORF">Hamer_G000009</name>
</gene>
<reference evidence="4" key="1">
    <citation type="journal article" date="2021" name="Sci. Adv.">
        <title>The American lobster genome reveals insights on longevity, neural, and immune adaptations.</title>
        <authorList>
            <person name="Polinski J.M."/>
            <person name="Zimin A.V."/>
            <person name="Clark K.F."/>
            <person name="Kohn A.B."/>
            <person name="Sadowski N."/>
            <person name="Timp W."/>
            <person name="Ptitsyn A."/>
            <person name="Khanna P."/>
            <person name="Romanova D.Y."/>
            <person name="Williams P."/>
            <person name="Greenwood S.J."/>
            <person name="Moroz L.L."/>
            <person name="Walt D.R."/>
            <person name="Bodnar A.G."/>
        </authorList>
    </citation>
    <scope>NUCLEOTIDE SEQUENCE</scope>
    <source>
        <strain evidence="4">GMGI-L3</strain>
    </source>
</reference>
<evidence type="ECO:0000256" key="2">
    <source>
        <dbReference type="SAM" id="MobiDB-lite"/>
    </source>
</evidence>
<accession>A0A8J5NBT8</accession>
<feature type="non-terminal residue" evidence="4">
    <location>
        <position position="399"/>
    </location>
</feature>
<keyword evidence="1" id="KW-0862">Zinc</keyword>
<feature type="domain" description="CCHC-type" evidence="3">
    <location>
        <begin position="142"/>
        <end position="155"/>
    </location>
</feature>
<keyword evidence="1" id="KW-0479">Metal-binding</keyword>
<dbReference type="PROSITE" id="PS50158">
    <property type="entry name" value="ZF_CCHC"/>
    <property type="match status" value="1"/>
</dbReference>
<dbReference type="Proteomes" id="UP000747542">
    <property type="component" value="Unassembled WGS sequence"/>
</dbReference>
<evidence type="ECO:0000256" key="1">
    <source>
        <dbReference type="PROSITE-ProRule" id="PRU00047"/>
    </source>
</evidence>
<feature type="region of interest" description="Disordered" evidence="2">
    <location>
        <begin position="280"/>
        <end position="377"/>
    </location>
</feature>
<feature type="compositionally biased region" description="Basic and acidic residues" evidence="2">
    <location>
        <begin position="280"/>
        <end position="292"/>
    </location>
</feature>
<dbReference type="GO" id="GO:0003676">
    <property type="term" value="F:nucleic acid binding"/>
    <property type="evidence" value="ECO:0007669"/>
    <property type="project" value="InterPro"/>
</dbReference>
<organism evidence="4 5">
    <name type="scientific">Homarus americanus</name>
    <name type="common">American lobster</name>
    <dbReference type="NCBI Taxonomy" id="6706"/>
    <lineage>
        <taxon>Eukaryota</taxon>
        <taxon>Metazoa</taxon>
        <taxon>Ecdysozoa</taxon>
        <taxon>Arthropoda</taxon>
        <taxon>Crustacea</taxon>
        <taxon>Multicrustacea</taxon>
        <taxon>Malacostraca</taxon>
        <taxon>Eumalacostraca</taxon>
        <taxon>Eucarida</taxon>
        <taxon>Decapoda</taxon>
        <taxon>Pleocyemata</taxon>
        <taxon>Astacidea</taxon>
        <taxon>Nephropoidea</taxon>
        <taxon>Nephropidae</taxon>
        <taxon>Homarus</taxon>
    </lineage>
</organism>
<dbReference type="AlphaFoldDB" id="A0A8J5NBT8"/>
<evidence type="ECO:0000313" key="5">
    <source>
        <dbReference type="Proteomes" id="UP000747542"/>
    </source>
</evidence>
<feature type="region of interest" description="Disordered" evidence="2">
    <location>
        <begin position="186"/>
        <end position="210"/>
    </location>
</feature>
<dbReference type="SMART" id="SM00343">
    <property type="entry name" value="ZnF_C2HC"/>
    <property type="match status" value="1"/>
</dbReference>
<dbReference type="InterPro" id="IPR036875">
    <property type="entry name" value="Znf_CCHC_sf"/>
</dbReference>
<feature type="compositionally biased region" description="Basic and acidic residues" evidence="2">
    <location>
        <begin position="305"/>
        <end position="316"/>
    </location>
</feature>
<feature type="compositionally biased region" description="Polar residues" evidence="2">
    <location>
        <begin position="340"/>
        <end position="359"/>
    </location>
</feature>
<keyword evidence="5" id="KW-1185">Reference proteome</keyword>
<dbReference type="EMBL" id="JAHLQT010002534">
    <property type="protein sequence ID" value="KAG7176827.1"/>
    <property type="molecule type" value="Genomic_DNA"/>
</dbReference>
<dbReference type="GO" id="GO:0008270">
    <property type="term" value="F:zinc ion binding"/>
    <property type="evidence" value="ECO:0007669"/>
    <property type="project" value="UniProtKB-KW"/>
</dbReference>
<protein>
    <recommendedName>
        <fullName evidence="3">CCHC-type domain-containing protein</fullName>
    </recommendedName>
</protein>
<evidence type="ECO:0000313" key="4">
    <source>
        <dbReference type="EMBL" id="KAG7176827.1"/>
    </source>
</evidence>
<dbReference type="Gene3D" id="4.10.60.10">
    <property type="entry name" value="Zinc finger, CCHC-type"/>
    <property type="match status" value="1"/>
</dbReference>
<sequence length="399" mass="44791">MGLSVCSLQSFGSGEDRSDISIMDDFMSLSATIPDTSQDIYEILNDNDMKEYEDKTIRIPSSDETVKVMNFSKTLTYVSVKDAPFEMEKEIIMNTISKCGKVEGVRLNKYTKGPGVGLLNGTRTFKVNLKNNIPSSVRRKTCYKCGHEGHLAIDCHTEEVDKVNIFNEEDFPAMQLFGEIHSSRASVKEGEESVPATTRHGVEREEVPAQTISQDAVDPEGTTHPDCSENAVQETFTTFEAEIHTERNNADQTEGKIYCENMEYDKADMEATNMTGTECEVARGESKNRMEEIVEDTCIMSPSRNKNDANKKDENKLGNNEFEINDSEDEIQAKDRTKQNKNNENQSDLSGQVNNQTENGLECGKGGKDDGKKMDSMDSWWEKVEHVQSWTVRAVSGRK</sequence>
<dbReference type="InterPro" id="IPR001878">
    <property type="entry name" value="Znf_CCHC"/>
</dbReference>
<evidence type="ECO:0000259" key="3">
    <source>
        <dbReference type="PROSITE" id="PS50158"/>
    </source>
</evidence>
<keyword evidence="1" id="KW-0863">Zinc-finger</keyword>
<feature type="compositionally biased region" description="Basic and acidic residues" evidence="2">
    <location>
        <begin position="365"/>
        <end position="377"/>
    </location>
</feature>
<proteinExistence type="predicted"/>
<name>A0A8J5NBT8_HOMAM</name>
<comment type="caution">
    <text evidence="4">The sequence shown here is derived from an EMBL/GenBank/DDBJ whole genome shotgun (WGS) entry which is preliminary data.</text>
</comment>
<dbReference type="SUPFAM" id="SSF57756">
    <property type="entry name" value="Retrovirus zinc finger-like domains"/>
    <property type="match status" value="1"/>
</dbReference>